<proteinExistence type="predicted"/>
<name>A0A0A8YQU0_ARUDO</name>
<organism evidence="1">
    <name type="scientific">Arundo donax</name>
    <name type="common">Giant reed</name>
    <name type="synonym">Donax arundinaceus</name>
    <dbReference type="NCBI Taxonomy" id="35708"/>
    <lineage>
        <taxon>Eukaryota</taxon>
        <taxon>Viridiplantae</taxon>
        <taxon>Streptophyta</taxon>
        <taxon>Embryophyta</taxon>
        <taxon>Tracheophyta</taxon>
        <taxon>Spermatophyta</taxon>
        <taxon>Magnoliopsida</taxon>
        <taxon>Liliopsida</taxon>
        <taxon>Poales</taxon>
        <taxon>Poaceae</taxon>
        <taxon>PACMAD clade</taxon>
        <taxon>Arundinoideae</taxon>
        <taxon>Arundineae</taxon>
        <taxon>Arundo</taxon>
    </lineage>
</organism>
<dbReference type="EMBL" id="GBRH01268656">
    <property type="protein sequence ID" value="JAD29239.1"/>
    <property type="molecule type" value="Transcribed_RNA"/>
</dbReference>
<reference evidence="1" key="2">
    <citation type="journal article" date="2015" name="Data Brief">
        <title>Shoot transcriptome of the giant reed, Arundo donax.</title>
        <authorList>
            <person name="Barrero R.A."/>
            <person name="Guerrero F.D."/>
            <person name="Moolhuijzen P."/>
            <person name="Goolsby J.A."/>
            <person name="Tidwell J."/>
            <person name="Bellgard S.E."/>
            <person name="Bellgard M.I."/>
        </authorList>
    </citation>
    <scope>NUCLEOTIDE SEQUENCE</scope>
    <source>
        <tissue evidence="1">Shoot tissue taken approximately 20 cm above the soil surface</tissue>
    </source>
</reference>
<evidence type="ECO:0000313" key="1">
    <source>
        <dbReference type="EMBL" id="JAD29239.1"/>
    </source>
</evidence>
<dbReference type="AlphaFoldDB" id="A0A0A8YQU0"/>
<protein>
    <submittedName>
        <fullName evidence="1">Uncharacterized protein</fullName>
    </submittedName>
</protein>
<accession>A0A0A8YQU0</accession>
<reference evidence="1" key="1">
    <citation type="submission" date="2014-09" db="EMBL/GenBank/DDBJ databases">
        <authorList>
            <person name="Magalhaes I.L.F."/>
            <person name="Oliveira U."/>
            <person name="Santos F.R."/>
            <person name="Vidigal T.H.D.A."/>
            <person name="Brescovit A.D."/>
            <person name="Santos A.J."/>
        </authorList>
    </citation>
    <scope>NUCLEOTIDE SEQUENCE</scope>
    <source>
        <tissue evidence="1">Shoot tissue taken approximately 20 cm above the soil surface</tissue>
    </source>
</reference>
<sequence>MPVWQRRRACSCMHGCRRRGAGAWRTWRFSSLTDDMDVLAVHSTGQGCCRGKDAM</sequence>